<comment type="caution">
    <text evidence="3">The sequence shown here is derived from an EMBL/GenBank/DDBJ whole genome shotgun (WGS) entry which is preliminary data.</text>
</comment>
<evidence type="ECO:0000256" key="1">
    <source>
        <dbReference type="SAM" id="MobiDB-lite"/>
    </source>
</evidence>
<proteinExistence type="predicted"/>
<feature type="compositionally biased region" description="Polar residues" evidence="1">
    <location>
        <begin position="286"/>
        <end position="297"/>
    </location>
</feature>
<dbReference type="PANTHER" id="PTHR11439">
    <property type="entry name" value="GAG-POL-RELATED RETROTRANSPOSON"/>
    <property type="match status" value="1"/>
</dbReference>
<accession>A0AA36IY11</accession>
<feature type="transmembrane region" description="Helical" evidence="2">
    <location>
        <begin position="881"/>
        <end position="904"/>
    </location>
</feature>
<evidence type="ECO:0000313" key="3">
    <source>
        <dbReference type="EMBL" id="CAJ1394965.1"/>
    </source>
</evidence>
<gene>
    <name evidence="3" type="ORF">EVOR1521_LOCUS19512</name>
</gene>
<dbReference type="AlphaFoldDB" id="A0AA36IY11"/>
<name>A0AA36IY11_9DINO</name>
<keyword evidence="4" id="KW-1185">Reference proteome</keyword>
<evidence type="ECO:0008006" key="5">
    <source>
        <dbReference type="Google" id="ProtNLM"/>
    </source>
</evidence>
<evidence type="ECO:0000256" key="2">
    <source>
        <dbReference type="SAM" id="Phobius"/>
    </source>
</evidence>
<evidence type="ECO:0000313" key="4">
    <source>
        <dbReference type="Proteomes" id="UP001178507"/>
    </source>
</evidence>
<dbReference type="EMBL" id="CAUJNA010003002">
    <property type="protein sequence ID" value="CAJ1394965.1"/>
    <property type="molecule type" value="Genomic_DNA"/>
</dbReference>
<sequence length="1040" mass="117724">MNDGTQVPIDPLQDPAQQVLAQMANAVEQMRQSQLHLVQSQIRQANRTRFGEAHKVVRPPEPFSPASVDEEQQGWSDWVMNFKAWLYYADPDFEADINAVEQSLAEPLNMAGMVDATRERSRMFMVMVNLSISHSSFNSFSNLTAVTRRTHKHPWQQRQAGQRRAAEFLAVQVITLAHNKHCSPAELCFEVTFDDDAPLQALKDEAPAMPAVEDLIAAEQVRHNLEQDQVRVANEAPIPREWHQETTLRTVLQSKLSKAGYATPPVTRKSSEDQDMLRSPAPLQPETVSDPDNTQPRQGLHSPPFFAAEVVQRSGTPSSGREPPAIRCIVGQEELNHEDDVPTLYFAEDEVEFLEDYDYVMEETKQSADLPEDGLHPDLCFPYDAAEPEFPEEQLMQLQALADQVEIARLERMEVLLSPETLREEAAVKELSTKFVRGWRKKQKDGASVWYLRSRLVAREYAYIFGALLPNLKKRYKVTMEFLDQPGDLFEFLKRVHYWLEPKALVIQPRSSHFERLAELTDVSGRVVKHTPHFPGLAEIDSSAELDPQTRFRSCVGILMYLAGDLPDCQFTIRALSQFLAHPTEMSWKAVRHLVQYLYPRSNRGLRLEAHEKGMGLFQPLGDLHPYTVEAYSDADWAANKLNRRSTTSGVLVLCGNMVYSASRVQRTVALSSAESEYQACVSVCCDGLLLAGIMSWMWDADVPVKLWLDNMACKAICLRSGAGKVRHLACRILWVQEKVKARQILPASVPTRINVADLGTKKLGRDRLDFLLCCVNVWDFDKQQRVGQELWDRYEAEEFQKRAIHMINAQHQYRTGNVRLVQGQNTEALRQALGGLLLGQLFQGSFADALSPESPITRAQDNMCLTEQSSTWSCNCDADFSISFLFMIFMLGMFTCAVMWYILQRSGIWKMQWQVRERKEAVTQTCLALPSAFGTIRIFAGAALNTGSDDSGVEDFSGGPDGELDFDIRDDEVENELRATTLFCLWRLGHDSDFSYGDELVFNEAAFDGRYVLSGDEEAIQALAEEMIGRFLGSQYLQD</sequence>
<reference evidence="3" key="1">
    <citation type="submission" date="2023-08" db="EMBL/GenBank/DDBJ databases">
        <authorList>
            <person name="Chen Y."/>
            <person name="Shah S."/>
            <person name="Dougan E. K."/>
            <person name="Thang M."/>
            <person name="Chan C."/>
        </authorList>
    </citation>
    <scope>NUCLEOTIDE SEQUENCE</scope>
</reference>
<keyword evidence="2" id="KW-1133">Transmembrane helix</keyword>
<organism evidence="3 4">
    <name type="scientific">Effrenium voratum</name>
    <dbReference type="NCBI Taxonomy" id="2562239"/>
    <lineage>
        <taxon>Eukaryota</taxon>
        <taxon>Sar</taxon>
        <taxon>Alveolata</taxon>
        <taxon>Dinophyceae</taxon>
        <taxon>Suessiales</taxon>
        <taxon>Symbiodiniaceae</taxon>
        <taxon>Effrenium</taxon>
    </lineage>
</organism>
<dbReference type="PANTHER" id="PTHR11439:SF483">
    <property type="entry name" value="PEPTIDE SYNTHASE GLIP-LIKE, PUTATIVE (AFU_ORTHOLOGUE AFUA_3G12920)-RELATED"/>
    <property type="match status" value="1"/>
</dbReference>
<dbReference type="Proteomes" id="UP001178507">
    <property type="component" value="Unassembled WGS sequence"/>
</dbReference>
<keyword evidence="2" id="KW-0472">Membrane</keyword>
<dbReference type="CDD" id="cd09272">
    <property type="entry name" value="RNase_HI_RT_Ty1"/>
    <property type="match status" value="1"/>
</dbReference>
<keyword evidence="2" id="KW-0812">Transmembrane</keyword>
<feature type="region of interest" description="Disordered" evidence="1">
    <location>
        <begin position="259"/>
        <end position="302"/>
    </location>
</feature>
<protein>
    <recommendedName>
        <fullName evidence="5">Copia protein</fullName>
    </recommendedName>
</protein>